<dbReference type="CDD" id="cd03693">
    <property type="entry name" value="EF1_alpha_II"/>
    <property type="match status" value="1"/>
</dbReference>
<keyword evidence="6" id="KW-0378">Hydrolase</keyword>
<dbReference type="FunFam" id="2.40.30.10:FF:000005">
    <property type="entry name" value="Elongation factor 1-alpha"/>
    <property type="match status" value="1"/>
</dbReference>
<sequence length="326" mass="35244">VKNMITGASQADAAVLVVAADDGIMPQTREHAALAFTLGVGQLVVVINKMDLVNYKEEVYNKLKAEIIDLLKAVGYKNPEKFVFVPTASFHGENVVHRSDKMKWYTGPTFYEALDTFVVPPKPIEKPLRVPVQDVYSITGVGTVPVGRVETGVMKVGDSIIFEPAGVTGEVKSIEMHHEPIQQAEPGDNIGFNVRGVEKTAIKRGDVAGHTKAPPTVVKEFTARIAVLQHPTAIAAGYTPVFHAHTAQVACTITEITQKIDPKTGAVVQENPEFIKKGDMATIKVVPTKPMVLEKASEIPQLSRFAIRDMGMTIAAGVCIDLVKAK</sequence>
<dbReference type="InterPro" id="IPR009000">
    <property type="entry name" value="Transl_B-barrel_sf"/>
</dbReference>
<accession>A0A147K1C1</accession>
<evidence type="ECO:0000256" key="4">
    <source>
        <dbReference type="ARBA" id="ARBA00022741"/>
    </source>
</evidence>
<dbReference type="AlphaFoldDB" id="A0A147K1C1"/>
<dbReference type="NCBIfam" id="NF008969">
    <property type="entry name" value="PRK12317.1"/>
    <property type="match status" value="1"/>
</dbReference>
<keyword evidence="8" id="KW-0648">Protein biosynthesis</keyword>
<keyword evidence="7" id="KW-0460">Magnesium</keyword>
<dbReference type="Pfam" id="PF00009">
    <property type="entry name" value="GTP_EFTU"/>
    <property type="match status" value="1"/>
</dbReference>
<dbReference type="Proteomes" id="UP000074294">
    <property type="component" value="Unassembled WGS sequence"/>
</dbReference>
<dbReference type="GO" id="GO:0005737">
    <property type="term" value="C:cytoplasm"/>
    <property type="evidence" value="ECO:0007669"/>
    <property type="project" value="UniProtKB-SubCell"/>
</dbReference>
<keyword evidence="2" id="KW-0963">Cytoplasm</keyword>
<dbReference type="SUPFAM" id="SSF50447">
    <property type="entry name" value="Translation proteins"/>
    <property type="match status" value="1"/>
</dbReference>
<dbReference type="InterPro" id="IPR000795">
    <property type="entry name" value="T_Tr_GTP-bd_dom"/>
</dbReference>
<keyword evidence="3" id="KW-0479">Metal-binding</keyword>
<dbReference type="CDD" id="cd03705">
    <property type="entry name" value="EF1_alpha_III"/>
    <property type="match status" value="1"/>
</dbReference>
<evidence type="ECO:0000256" key="9">
    <source>
        <dbReference type="ARBA" id="ARBA00023134"/>
    </source>
</evidence>
<evidence type="ECO:0000256" key="7">
    <source>
        <dbReference type="ARBA" id="ARBA00022842"/>
    </source>
</evidence>
<evidence type="ECO:0000313" key="11">
    <source>
        <dbReference type="EMBL" id="KUO42602.1"/>
    </source>
</evidence>
<proteinExistence type="predicted"/>
<comment type="caution">
    <text evidence="11">The sequence shown here is derived from an EMBL/GenBank/DDBJ whole genome shotgun (WGS) entry which is preliminary data.</text>
</comment>
<comment type="subcellular location">
    <subcellularLocation>
        <location evidence="1">Cytoplasm</location>
    </subcellularLocation>
</comment>
<evidence type="ECO:0000256" key="8">
    <source>
        <dbReference type="ARBA" id="ARBA00022917"/>
    </source>
</evidence>
<dbReference type="GO" id="GO:0003924">
    <property type="term" value="F:GTPase activity"/>
    <property type="evidence" value="ECO:0007669"/>
    <property type="project" value="InterPro"/>
</dbReference>
<reference evidence="11 12" key="1">
    <citation type="journal article" date="2016" name="Nat. Microbiol.">
        <title>Genomic inference of the metabolism of cosmopolitan subsurface Archaea, Hadesarchaea.</title>
        <authorList>
            <person name="Baker B.J."/>
            <person name="Saw J.H."/>
            <person name="Lind A.E."/>
            <person name="Lazar C.S."/>
            <person name="Hinrichs K.-U."/>
            <person name="Teske A.P."/>
            <person name="Ettema T.J."/>
        </authorList>
    </citation>
    <scope>NUCLEOTIDE SEQUENCE [LARGE SCALE GENOMIC DNA]</scope>
</reference>
<dbReference type="InterPro" id="IPR009001">
    <property type="entry name" value="Transl_elong_EF1A/Init_IF2_C"/>
</dbReference>
<dbReference type="GO" id="GO:0046872">
    <property type="term" value="F:metal ion binding"/>
    <property type="evidence" value="ECO:0007669"/>
    <property type="project" value="UniProtKB-KW"/>
</dbReference>
<keyword evidence="5 11" id="KW-0251">Elongation factor</keyword>
<dbReference type="EMBL" id="LQMQ01000003">
    <property type="protein sequence ID" value="KUO42602.1"/>
    <property type="molecule type" value="Genomic_DNA"/>
</dbReference>
<evidence type="ECO:0000256" key="1">
    <source>
        <dbReference type="ARBA" id="ARBA00004496"/>
    </source>
</evidence>
<feature type="domain" description="Tr-type G" evidence="10">
    <location>
        <begin position="1"/>
        <end position="122"/>
    </location>
</feature>
<evidence type="ECO:0000256" key="6">
    <source>
        <dbReference type="ARBA" id="ARBA00022801"/>
    </source>
</evidence>
<dbReference type="GO" id="GO:0003746">
    <property type="term" value="F:translation elongation factor activity"/>
    <property type="evidence" value="ECO:0007669"/>
    <property type="project" value="UniProtKB-KW"/>
</dbReference>
<dbReference type="GO" id="GO:0005525">
    <property type="term" value="F:GTP binding"/>
    <property type="evidence" value="ECO:0007669"/>
    <property type="project" value="UniProtKB-KW"/>
</dbReference>
<dbReference type="Gene3D" id="2.40.30.10">
    <property type="entry name" value="Translation factors"/>
    <property type="match status" value="2"/>
</dbReference>
<dbReference type="InterPro" id="IPR027417">
    <property type="entry name" value="P-loop_NTPase"/>
</dbReference>
<feature type="non-terminal residue" evidence="11">
    <location>
        <position position="1"/>
    </location>
</feature>
<dbReference type="InterPro" id="IPR054696">
    <property type="entry name" value="GTP-eEF1A_C"/>
</dbReference>
<dbReference type="PANTHER" id="PTHR23115">
    <property type="entry name" value="TRANSLATION FACTOR"/>
    <property type="match status" value="1"/>
</dbReference>
<dbReference type="Pfam" id="PF03144">
    <property type="entry name" value="GTP_EFTU_D2"/>
    <property type="match status" value="1"/>
</dbReference>
<keyword evidence="9" id="KW-0342">GTP-binding</keyword>
<dbReference type="STRING" id="1776334.APZ16_02115"/>
<evidence type="ECO:0000256" key="3">
    <source>
        <dbReference type="ARBA" id="ARBA00022723"/>
    </source>
</evidence>
<dbReference type="InterPro" id="IPR050100">
    <property type="entry name" value="TRAFAC_GTPase_members"/>
</dbReference>
<dbReference type="Pfam" id="PF22594">
    <property type="entry name" value="GTP-eEF1A_C"/>
    <property type="match status" value="1"/>
</dbReference>
<organism evidence="11 12">
    <name type="scientific">Hadarchaeum yellowstonense</name>
    <dbReference type="NCBI Taxonomy" id="1776334"/>
    <lineage>
        <taxon>Archaea</taxon>
        <taxon>Methanobacteriati</taxon>
        <taxon>Candidatus Hadarchaeota</taxon>
        <taxon>Candidatus Hadarchaeia</taxon>
        <taxon>Candidatus Hadarchaeales</taxon>
        <taxon>Candidatus Hadarchaeaceae</taxon>
        <taxon>Candidatus Hadarchaeum</taxon>
    </lineage>
</organism>
<dbReference type="FunFam" id="2.40.30.10:FF:000003">
    <property type="entry name" value="Elongation factor 1-alpha"/>
    <property type="match status" value="1"/>
</dbReference>
<evidence type="ECO:0000313" key="12">
    <source>
        <dbReference type="Proteomes" id="UP000074294"/>
    </source>
</evidence>
<name>A0A147K1C1_HADYE</name>
<dbReference type="PROSITE" id="PS51722">
    <property type="entry name" value="G_TR_2"/>
    <property type="match status" value="1"/>
</dbReference>
<dbReference type="SUPFAM" id="SSF52540">
    <property type="entry name" value="P-loop containing nucleoside triphosphate hydrolases"/>
    <property type="match status" value="1"/>
</dbReference>
<dbReference type="Gene3D" id="3.40.50.300">
    <property type="entry name" value="P-loop containing nucleotide triphosphate hydrolases"/>
    <property type="match status" value="1"/>
</dbReference>
<dbReference type="PRINTS" id="PR00315">
    <property type="entry name" value="ELONGATNFCT"/>
</dbReference>
<dbReference type="InterPro" id="IPR004161">
    <property type="entry name" value="EFTu-like_2"/>
</dbReference>
<protein>
    <submittedName>
        <fullName evidence="11">Elongation factor 1-alpha</fullName>
    </submittedName>
</protein>
<keyword evidence="4" id="KW-0547">Nucleotide-binding</keyword>
<evidence type="ECO:0000256" key="5">
    <source>
        <dbReference type="ARBA" id="ARBA00022768"/>
    </source>
</evidence>
<evidence type="ECO:0000259" key="10">
    <source>
        <dbReference type="PROSITE" id="PS51722"/>
    </source>
</evidence>
<dbReference type="SUPFAM" id="SSF50465">
    <property type="entry name" value="EF-Tu/eEF-1alpha/eIF2-gamma C-terminal domain"/>
    <property type="match status" value="1"/>
</dbReference>
<evidence type="ECO:0000256" key="2">
    <source>
        <dbReference type="ARBA" id="ARBA00022490"/>
    </source>
</evidence>
<gene>
    <name evidence="11" type="primary">tuf</name>
    <name evidence="11" type="ORF">APZ16_02115</name>
</gene>